<dbReference type="Proteomes" id="UP001143364">
    <property type="component" value="Unassembled WGS sequence"/>
</dbReference>
<dbReference type="AlphaFoldDB" id="A0A9W6JG17"/>
<reference evidence="3" key="2">
    <citation type="submission" date="2023-01" db="EMBL/GenBank/DDBJ databases">
        <authorList>
            <person name="Sun Q."/>
            <person name="Evtushenko L."/>
        </authorList>
    </citation>
    <scope>NUCLEOTIDE SEQUENCE</scope>
    <source>
        <strain evidence="3">VKM B-2555</strain>
    </source>
</reference>
<dbReference type="InterPro" id="IPR025827">
    <property type="entry name" value="Zn_ribbon_recom_dom"/>
</dbReference>
<accession>A0A9W6JG17</accession>
<evidence type="ECO:0000259" key="2">
    <source>
        <dbReference type="Pfam" id="PF13408"/>
    </source>
</evidence>
<reference evidence="3" key="1">
    <citation type="journal article" date="2014" name="Int. J. Syst. Evol. Microbiol.">
        <title>Complete genome sequence of Corynebacterium casei LMG S-19264T (=DSM 44701T), isolated from a smear-ripened cheese.</title>
        <authorList>
            <consortium name="US DOE Joint Genome Institute (JGI-PGF)"/>
            <person name="Walter F."/>
            <person name="Albersmeier A."/>
            <person name="Kalinowski J."/>
            <person name="Ruckert C."/>
        </authorList>
    </citation>
    <scope>NUCLEOTIDE SEQUENCE</scope>
    <source>
        <strain evidence="3">VKM B-2555</strain>
    </source>
</reference>
<organism evidence="3 4">
    <name type="scientific">Methylopila jiangsuensis</name>
    <dbReference type="NCBI Taxonomy" id="586230"/>
    <lineage>
        <taxon>Bacteria</taxon>
        <taxon>Pseudomonadati</taxon>
        <taxon>Pseudomonadota</taxon>
        <taxon>Alphaproteobacteria</taxon>
        <taxon>Hyphomicrobiales</taxon>
        <taxon>Methylopilaceae</taxon>
        <taxon>Methylopila</taxon>
    </lineage>
</organism>
<protein>
    <recommendedName>
        <fullName evidence="2">Recombinase zinc beta ribbon domain-containing protein</fullName>
    </recommendedName>
</protein>
<feature type="coiled-coil region" evidence="1">
    <location>
        <begin position="106"/>
        <end position="156"/>
    </location>
</feature>
<keyword evidence="1" id="KW-0175">Coiled coil</keyword>
<name>A0A9W6JG17_9HYPH</name>
<evidence type="ECO:0000313" key="3">
    <source>
        <dbReference type="EMBL" id="GLK75064.1"/>
    </source>
</evidence>
<keyword evidence="4" id="KW-1185">Reference proteome</keyword>
<dbReference type="Pfam" id="PF13408">
    <property type="entry name" value="Zn_ribbon_recom"/>
    <property type="match status" value="1"/>
</dbReference>
<evidence type="ECO:0000256" key="1">
    <source>
        <dbReference type="SAM" id="Coils"/>
    </source>
</evidence>
<feature type="domain" description="Recombinase zinc beta ribbon" evidence="2">
    <location>
        <begin position="18"/>
        <end position="71"/>
    </location>
</feature>
<dbReference type="EMBL" id="BSFK01000004">
    <property type="protein sequence ID" value="GLK75064.1"/>
    <property type="molecule type" value="Genomic_DNA"/>
</dbReference>
<proteinExistence type="predicted"/>
<sequence length="263" mass="29812">MRGGFYAPRRPNLNEDFPLRGHVICADCGSPLTACWSKGSHSRFPYYLCPKRGCASYRKSIRRETIEGEFESILRRLTPSEALFTVATKMLRTIWDHQMANGQAQAKALSAKLITVERQVAALLDRIVEASVPSVIAAYEDRVRSLEEEKVAIREKIASGGRPARPYEQTVRTALGFLASPWNLWNSERLEDKRLVLRLAFARRLAYRRGEGFRTTDLTLPFKVLTQLSGADLEMAHPTRFERVTFAFGGRRSIQLSYGCLRA</sequence>
<comment type="caution">
    <text evidence="3">The sequence shown here is derived from an EMBL/GenBank/DDBJ whole genome shotgun (WGS) entry which is preliminary data.</text>
</comment>
<gene>
    <name evidence="3" type="ORF">GCM10008171_03180</name>
</gene>
<evidence type="ECO:0000313" key="4">
    <source>
        <dbReference type="Proteomes" id="UP001143364"/>
    </source>
</evidence>